<keyword evidence="1" id="KW-0051">Antiviral defense</keyword>
<evidence type="ECO:0000256" key="1">
    <source>
        <dbReference type="ARBA" id="ARBA00023118"/>
    </source>
</evidence>
<dbReference type="InterPro" id="IPR010154">
    <property type="entry name" value="CRISPR-assoc_Cas7/Cst2/DevR"/>
</dbReference>
<reference evidence="3 4" key="1">
    <citation type="submission" date="2014-01" db="EMBL/GenBank/DDBJ databases">
        <title>Genome sequencing of Thermotog hypogea.</title>
        <authorList>
            <person name="Zhang X."/>
            <person name="Alvare G."/>
            <person name="Fristensky B."/>
            <person name="Chen L."/>
            <person name="Suen T."/>
            <person name="Chen Q."/>
            <person name="Ma K."/>
        </authorList>
    </citation>
    <scope>NUCLEOTIDE SEQUENCE [LARGE SCALE GENOMIC DNA]</scope>
    <source>
        <strain evidence="3 4">DSM 11164</strain>
    </source>
</reference>
<protein>
    <submittedName>
        <fullName evidence="3">CRISPR-associated protein DevR</fullName>
    </submittedName>
</protein>
<dbReference type="RefSeq" id="WP_031505418.1">
    <property type="nucleotide sequence ID" value="NC_022795.1"/>
</dbReference>
<dbReference type="NCBIfam" id="TIGR02585">
    <property type="entry name" value="cas_Cst2_DevR"/>
    <property type="match status" value="1"/>
</dbReference>
<dbReference type="InterPro" id="IPR013414">
    <property type="entry name" value="Cas7/Cst2/DevR_sub_I-B/Tneap"/>
</dbReference>
<accession>A0A0X1KRG3</accession>
<proteinExistence type="predicted"/>
<dbReference type="EMBL" id="CP007141">
    <property type="protein sequence ID" value="AJC73843.1"/>
    <property type="molecule type" value="Genomic_DNA"/>
</dbReference>
<dbReference type="GO" id="GO:0051607">
    <property type="term" value="P:defense response to virus"/>
    <property type="evidence" value="ECO:0007669"/>
    <property type="project" value="UniProtKB-KW"/>
</dbReference>
<name>A0A0X1KRG3_9THEM</name>
<dbReference type="PATRIC" id="fig|1123384.7.peg.1233"/>
<dbReference type="NCBIfam" id="TIGR01875">
    <property type="entry name" value="cas_MJ0381"/>
    <property type="match status" value="1"/>
</dbReference>
<organism evidence="3 4">
    <name type="scientific">Pseudothermotoga hypogea DSM 11164 = NBRC 106472</name>
    <dbReference type="NCBI Taxonomy" id="1123384"/>
    <lineage>
        <taxon>Bacteria</taxon>
        <taxon>Thermotogati</taxon>
        <taxon>Thermotogota</taxon>
        <taxon>Thermotogae</taxon>
        <taxon>Thermotogales</taxon>
        <taxon>Thermotogaceae</taxon>
        <taxon>Pseudothermotoga</taxon>
    </lineage>
</organism>
<dbReference type="Pfam" id="PF01905">
    <property type="entry name" value="DevR"/>
    <property type="match status" value="1"/>
</dbReference>
<dbReference type="KEGG" id="phy:AJ81_06155"/>
<comment type="function">
    <text evidence="2">CRISPR (clustered regularly interspaced short palindromic repeat) is an adaptive immune system that provides protection against mobile genetic elements (viruses, transposable elements and conjugative plasmids). CRISPR clusters contain spacers, sequences complementary to antecedent mobile elements, and target invading nucleic acids. CRISPR clusters are transcribed and processed into CRISPR RNA (crRNA).</text>
</comment>
<sequence>MNSQNDRKLKHVTVTILFEGFALNRDEKIGGNIQSIKKLKQADRTVSFISKPAMRHYLFETLFKAYGWKPSAVSLKGREEENKVVQFDLCKDNILTSPELDAFGYMYTISNEHAITRKSPVGITKAIGLDPYDGDMAFYANHDLVRRAIEQGQDAQPNHYKPNLYNKEEHLSIYKASFTIDVDVLGKDEWIVRQEPTFVDNKLEIVLKEEEKTQKKQKEGRTQETIKVTIDNLRKKNNGENEYEYAIGDKTIGTIRIQNKKVIFELDEKKKKERIRQILEAIKDGLYAQSSGEANTIVPLFMIAAAVKIPSPIFHPFIDVERSADGKLSVIGVKDCLENSWIERCNNKAYVFLKSCERLRVKDFESVEGAIITDWNKFLQMLNL</sequence>
<dbReference type="PaxDb" id="1123384-AJ81_06155"/>
<evidence type="ECO:0000313" key="4">
    <source>
        <dbReference type="Proteomes" id="UP000077469"/>
    </source>
</evidence>
<evidence type="ECO:0000313" key="3">
    <source>
        <dbReference type="EMBL" id="AJC73843.1"/>
    </source>
</evidence>
<dbReference type="STRING" id="1123384.AJ81_06155"/>
<evidence type="ECO:0000256" key="2">
    <source>
        <dbReference type="ARBA" id="ARBA00025626"/>
    </source>
</evidence>
<keyword evidence="4" id="KW-1185">Reference proteome</keyword>
<dbReference type="AlphaFoldDB" id="A0A0X1KRG3"/>
<dbReference type="Proteomes" id="UP000077469">
    <property type="component" value="Chromosome"/>
</dbReference>
<dbReference type="OrthoDB" id="9781560at2"/>
<gene>
    <name evidence="3" type="ORF">AJ81_06155</name>
</gene>